<accession>A0A501WAF5</accession>
<dbReference type="EMBL" id="VFRR01000075">
    <property type="protein sequence ID" value="TPE45044.1"/>
    <property type="molecule type" value="Genomic_DNA"/>
</dbReference>
<gene>
    <name evidence="5" type="ORF">FJM67_16760</name>
</gene>
<proteinExistence type="inferred from homology"/>
<dbReference type="GO" id="GO:0110001">
    <property type="term" value="C:toxin-antitoxin complex"/>
    <property type="evidence" value="ECO:0007669"/>
    <property type="project" value="InterPro"/>
</dbReference>
<keyword evidence="1" id="KW-1277">Toxin-antitoxin system</keyword>
<dbReference type="InterPro" id="IPR052379">
    <property type="entry name" value="Type_VII_TA_RNase"/>
</dbReference>
<dbReference type="AlphaFoldDB" id="A0A501WAF5"/>
<dbReference type="Proteomes" id="UP000315901">
    <property type="component" value="Unassembled WGS sequence"/>
</dbReference>
<dbReference type="Pfam" id="PF01934">
    <property type="entry name" value="HepT-like"/>
    <property type="match status" value="1"/>
</dbReference>
<keyword evidence="6" id="KW-1185">Reference proteome</keyword>
<dbReference type="NCBIfam" id="NF047751">
    <property type="entry name" value="HepT_toxin"/>
    <property type="match status" value="1"/>
</dbReference>
<dbReference type="InterPro" id="IPR008201">
    <property type="entry name" value="HepT-like"/>
</dbReference>
<evidence type="ECO:0000256" key="1">
    <source>
        <dbReference type="ARBA" id="ARBA00022649"/>
    </source>
</evidence>
<sequence length="179" mass="20453">MKAWSWCAKTLYAFTPSNLESGLYGNIIDMNTPKSVIDYEPYVMAITEQVEQHLCGLDELSTIFKQRPLSFNERSATERSLQVIVEAAIGCSKHLLKSKGKPVPSEARANIERTYELLGITNPPIRVMRGAIGMRNAIIHDYLNLDWEVIEDVLKEQKYYQIHQYIQHILHILMSGGRS</sequence>
<comment type="caution">
    <text evidence="5">The sequence shown here is derived from an EMBL/GenBank/DDBJ whole genome shotgun (WGS) entry which is preliminary data.</text>
</comment>
<organism evidence="5 6">
    <name type="scientific">Maribrevibacterium harenarium</name>
    <dbReference type="NCBI Taxonomy" id="2589817"/>
    <lineage>
        <taxon>Bacteria</taxon>
        <taxon>Pseudomonadati</taxon>
        <taxon>Pseudomonadota</taxon>
        <taxon>Gammaproteobacteria</taxon>
        <taxon>Oceanospirillales</taxon>
        <taxon>Oceanospirillaceae</taxon>
        <taxon>Maribrevibacterium</taxon>
    </lineage>
</organism>
<comment type="similarity">
    <text evidence="4">Belongs to the HepT RNase toxin family.</text>
</comment>
<evidence type="ECO:0000313" key="6">
    <source>
        <dbReference type="Proteomes" id="UP000315901"/>
    </source>
</evidence>
<reference evidence="5 6" key="1">
    <citation type="submission" date="2019-06" db="EMBL/GenBank/DDBJ databases">
        <title>A novel bacterium of genus Marinomonas, isolated from coastal sand.</title>
        <authorList>
            <person name="Huang H."/>
            <person name="Mo K."/>
            <person name="Hu Y."/>
        </authorList>
    </citation>
    <scope>NUCLEOTIDE SEQUENCE [LARGE SCALE GENOMIC DNA]</scope>
    <source>
        <strain evidence="5 6">HB171799</strain>
    </source>
</reference>
<dbReference type="PANTHER" id="PTHR33397">
    <property type="entry name" value="UPF0331 PROTEIN YUTE"/>
    <property type="match status" value="1"/>
</dbReference>
<evidence type="ECO:0000256" key="4">
    <source>
        <dbReference type="ARBA" id="ARBA00024207"/>
    </source>
</evidence>
<name>A0A501WAF5_9GAMM</name>
<evidence type="ECO:0000313" key="5">
    <source>
        <dbReference type="EMBL" id="TPE45044.1"/>
    </source>
</evidence>
<dbReference type="OrthoDB" id="4829434at2"/>
<evidence type="ECO:0000256" key="3">
    <source>
        <dbReference type="ARBA" id="ARBA00022801"/>
    </source>
</evidence>
<dbReference type="GO" id="GO:0004540">
    <property type="term" value="F:RNA nuclease activity"/>
    <property type="evidence" value="ECO:0007669"/>
    <property type="project" value="InterPro"/>
</dbReference>
<dbReference type="PANTHER" id="PTHR33397:SF5">
    <property type="entry name" value="RNASE YUTE-RELATED"/>
    <property type="match status" value="1"/>
</dbReference>
<keyword evidence="3" id="KW-0378">Hydrolase</keyword>
<evidence type="ECO:0000256" key="2">
    <source>
        <dbReference type="ARBA" id="ARBA00022722"/>
    </source>
</evidence>
<protein>
    <submittedName>
        <fullName evidence="5">DUF86 domain-containing protein</fullName>
    </submittedName>
</protein>
<dbReference type="GO" id="GO:0016787">
    <property type="term" value="F:hydrolase activity"/>
    <property type="evidence" value="ECO:0007669"/>
    <property type="project" value="UniProtKB-KW"/>
</dbReference>
<keyword evidence="2" id="KW-0540">Nuclease</keyword>
<dbReference type="Gene3D" id="1.20.120.580">
    <property type="entry name" value="bsu32300-like"/>
    <property type="match status" value="1"/>
</dbReference>
<dbReference type="InterPro" id="IPR037038">
    <property type="entry name" value="HepT-like_sf"/>
</dbReference>